<proteinExistence type="predicted"/>
<organism evidence="3">
    <name type="scientific">marine sediment metagenome</name>
    <dbReference type="NCBI Taxonomy" id="412755"/>
    <lineage>
        <taxon>unclassified sequences</taxon>
        <taxon>metagenomes</taxon>
        <taxon>ecological metagenomes</taxon>
    </lineage>
</organism>
<reference evidence="3" key="1">
    <citation type="journal article" date="2015" name="Nature">
        <title>Complex archaea that bridge the gap between prokaryotes and eukaryotes.</title>
        <authorList>
            <person name="Spang A."/>
            <person name="Saw J.H."/>
            <person name="Jorgensen S.L."/>
            <person name="Zaremba-Niedzwiedzka K."/>
            <person name="Martijn J."/>
            <person name="Lind A.E."/>
            <person name="van Eijk R."/>
            <person name="Schleper C."/>
            <person name="Guy L."/>
            <person name="Ettema T.J."/>
        </authorList>
    </citation>
    <scope>NUCLEOTIDE SEQUENCE</scope>
</reference>
<evidence type="ECO:0008006" key="4">
    <source>
        <dbReference type="Google" id="ProtNLM"/>
    </source>
</evidence>
<dbReference type="PROSITE" id="PS50405">
    <property type="entry name" value="GST_CTER"/>
    <property type="match status" value="1"/>
</dbReference>
<accession>A0A0F9T1C6</accession>
<feature type="domain" description="GST N-terminal" evidence="1">
    <location>
        <begin position="1"/>
        <end position="82"/>
    </location>
</feature>
<dbReference type="CDD" id="cd03057">
    <property type="entry name" value="GST_N_Beta"/>
    <property type="match status" value="1"/>
</dbReference>
<gene>
    <name evidence="3" type="ORF">LCGC14_0449690</name>
</gene>
<dbReference type="PROSITE" id="PS50404">
    <property type="entry name" value="GST_NTER"/>
    <property type="match status" value="1"/>
</dbReference>
<dbReference type="SFLD" id="SFLDS00019">
    <property type="entry name" value="Glutathione_Transferase_(cytos"/>
    <property type="match status" value="1"/>
</dbReference>
<dbReference type="InterPro" id="IPR036249">
    <property type="entry name" value="Thioredoxin-like_sf"/>
</dbReference>
<dbReference type="Pfam" id="PF13417">
    <property type="entry name" value="GST_N_3"/>
    <property type="match status" value="1"/>
</dbReference>
<dbReference type="Gene3D" id="1.20.1050.10">
    <property type="match status" value="1"/>
</dbReference>
<evidence type="ECO:0000259" key="2">
    <source>
        <dbReference type="PROSITE" id="PS50405"/>
    </source>
</evidence>
<dbReference type="SUPFAM" id="SSF47616">
    <property type="entry name" value="GST C-terminal domain-like"/>
    <property type="match status" value="1"/>
</dbReference>
<sequence length="228" mass="24840">MTDYTLHYAPDNASLIIRLALEAQRVPYDTCLVDRAAQGQSTPAYRALNPHGLIPALQTPAGPMFETGAILLWLADRHRGLAPAATDATRADFLKWLFFVANTVHPALRMLFYPEKYVGSDGAAQDALHATITQALQTHLRALEDRAAADTLPLALAFYLAPLLRWCALYPQSRDRSWFDLRGMAHLHALCARVEALPCTAAAQTAEGLGPTPFTKPRLATPPIGSAT</sequence>
<dbReference type="EMBL" id="LAZR01000444">
    <property type="protein sequence ID" value="KKN68607.1"/>
    <property type="molecule type" value="Genomic_DNA"/>
</dbReference>
<dbReference type="Gene3D" id="3.40.30.10">
    <property type="entry name" value="Glutaredoxin"/>
    <property type="match status" value="1"/>
</dbReference>
<name>A0A0F9T1C6_9ZZZZ</name>
<dbReference type="InterPro" id="IPR040079">
    <property type="entry name" value="Glutathione_S-Trfase"/>
</dbReference>
<dbReference type="PANTHER" id="PTHR44051">
    <property type="entry name" value="GLUTATHIONE S-TRANSFERASE-RELATED"/>
    <property type="match status" value="1"/>
</dbReference>
<dbReference type="AlphaFoldDB" id="A0A0F9T1C6"/>
<dbReference type="InterPro" id="IPR004045">
    <property type="entry name" value="Glutathione_S-Trfase_N"/>
</dbReference>
<comment type="caution">
    <text evidence="3">The sequence shown here is derived from an EMBL/GenBank/DDBJ whole genome shotgun (WGS) entry which is preliminary data.</text>
</comment>
<evidence type="ECO:0000313" key="3">
    <source>
        <dbReference type="EMBL" id="KKN68607.1"/>
    </source>
</evidence>
<dbReference type="SUPFAM" id="SSF52833">
    <property type="entry name" value="Thioredoxin-like"/>
    <property type="match status" value="1"/>
</dbReference>
<feature type="domain" description="GST C-terminal" evidence="2">
    <location>
        <begin position="86"/>
        <end position="223"/>
    </location>
</feature>
<dbReference type="InterPro" id="IPR036282">
    <property type="entry name" value="Glutathione-S-Trfase_C_sf"/>
</dbReference>
<dbReference type="PANTHER" id="PTHR44051:SF8">
    <property type="entry name" value="GLUTATHIONE S-TRANSFERASE GSTA"/>
    <property type="match status" value="1"/>
</dbReference>
<protein>
    <recommendedName>
        <fullName evidence="4">GST N-terminal domain-containing protein</fullName>
    </recommendedName>
</protein>
<dbReference type="InterPro" id="IPR010987">
    <property type="entry name" value="Glutathione-S-Trfase_C-like"/>
</dbReference>
<evidence type="ECO:0000259" key="1">
    <source>
        <dbReference type="PROSITE" id="PS50404"/>
    </source>
</evidence>